<dbReference type="EMBL" id="QXGF01000070">
    <property type="protein sequence ID" value="KAE8947788.1"/>
    <property type="molecule type" value="Genomic_DNA"/>
</dbReference>
<evidence type="ECO:0008006" key="21">
    <source>
        <dbReference type="Google" id="ProtNLM"/>
    </source>
</evidence>
<gene>
    <name evidence="9" type="ORF">PF001_g2756</name>
    <name evidence="8" type="ORF">PF002_g3640</name>
    <name evidence="7" type="ORF">PF004_g6855</name>
    <name evidence="6" type="ORF">PF005_g3222</name>
    <name evidence="5" type="ORF">PF006_g2607</name>
    <name evidence="4" type="ORF">PF007_g3123</name>
    <name evidence="10" type="ORF">PF008_g7076</name>
    <name evidence="1" type="ORF">PF009_g2629</name>
    <name evidence="3" type="ORF">PF010_g2768</name>
    <name evidence="2" type="ORF">PF011_g1416</name>
</gene>
<evidence type="ECO:0000313" key="13">
    <source>
        <dbReference type="Proteomes" id="UP000437068"/>
    </source>
</evidence>
<dbReference type="EMBL" id="QXFZ01000090">
    <property type="protein sequence ID" value="KAE9133959.1"/>
    <property type="molecule type" value="Genomic_DNA"/>
</dbReference>
<reference evidence="11 12" key="1">
    <citation type="submission" date="2018-08" db="EMBL/GenBank/DDBJ databases">
        <title>Genomic investigation of the strawberry pathogen Phytophthora fragariae indicates pathogenicity is determined by transcriptional variation in three key races.</title>
        <authorList>
            <person name="Adams T.M."/>
            <person name="Armitage A.D."/>
            <person name="Sobczyk M.K."/>
            <person name="Bates H.J."/>
            <person name="Dunwell J.M."/>
            <person name="Nellist C.F."/>
            <person name="Harrison R.J."/>
        </authorList>
    </citation>
    <scope>NUCLEOTIDE SEQUENCE [LARGE SCALE GENOMIC DNA]</scope>
    <source>
        <strain evidence="9 13">A4</strain>
        <strain evidence="8 14">BC-1</strain>
        <strain evidence="7 18">BC-23</strain>
        <strain evidence="6 12">NOV-27</strain>
        <strain evidence="5 15">NOV-5</strain>
        <strain evidence="4 16">NOV-71</strain>
        <strain evidence="10 19">NOV-77</strain>
        <strain evidence="1 11">NOV-9</strain>
        <strain evidence="3 20">ONT-3</strain>
        <strain evidence="2 17">SCRP245</strain>
    </source>
</reference>
<dbReference type="Proteomes" id="UP000488956">
    <property type="component" value="Unassembled WGS sequence"/>
</dbReference>
<evidence type="ECO:0000313" key="14">
    <source>
        <dbReference type="Proteomes" id="UP000440367"/>
    </source>
</evidence>
<evidence type="ECO:0000313" key="8">
    <source>
        <dbReference type="EMBL" id="KAE9252851.1"/>
    </source>
</evidence>
<evidence type="ECO:0000313" key="7">
    <source>
        <dbReference type="EMBL" id="KAE9241880.1"/>
    </source>
</evidence>
<name>A0A6A4A6B7_9STRA</name>
<dbReference type="Proteomes" id="UP000486351">
    <property type="component" value="Unassembled WGS sequence"/>
</dbReference>
<proteinExistence type="predicted"/>
<evidence type="ECO:0000313" key="1">
    <source>
        <dbReference type="EMBL" id="KAE8947788.1"/>
    </source>
</evidence>
<dbReference type="Proteomes" id="UP000429523">
    <property type="component" value="Unassembled WGS sequence"/>
</dbReference>
<dbReference type="EMBL" id="QXGB01000093">
    <property type="protein sequence ID" value="KAE9231131.1"/>
    <property type="molecule type" value="Genomic_DNA"/>
</dbReference>
<protein>
    <recommendedName>
        <fullName evidence="21">DDE-1 domain-containing protein</fullName>
    </recommendedName>
</protein>
<evidence type="ECO:0000313" key="11">
    <source>
        <dbReference type="Proteomes" id="UP000429523"/>
    </source>
</evidence>
<dbReference type="Proteomes" id="UP000441208">
    <property type="component" value="Unassembled WGS sequence"/>
</dbReference>
<dbReference type="EMBL" id="QXFW01000038">
    <property type="protein sequence ID" value="KAE9028773.1"/>
    <property type="molecule type" value="Genomic_DNA"/>
</dbReference>
<dbReference type="Proteomes" id="UP000460718">
    <property type="component" value="Unassembled WGS sequence"/>
</dbReference>
<evidence type="ECO:0000313" key="12">
    <source>
        <dbReference type="Proteomes" id="UP000433483"/>
    </source>
</evidence>
<evidence type="ECO:0000313" key="19">
    <source>
        <dbReference type="Proteomes" id="UP000486351"/>
    </source>
</evidence>
<evidence type="ECO:0000313" key="6">
    <source>
        <dbReference type="EMBL" id="KAE9231131.1"/>
    </source>
</evidence>
<evidence type="ECO:0000313" key="2">
    <source>
        <dbReference type="EMBL" id="KAE9028773.1"/>
    </source>
</evidence>
<dbReference type="Proteomes" id="UP000440367">
    <property type="component" value="Unassembled WGS sequence"/>
</dbReference>
<evidence type="ECO:0000313" key="4">
    <source>
        <dbReference type="EMBL" id="KAE9133959.1"/>
    </source>
</evidence>
<evidence type="ECO:0000313" key="5">
    <source>
        <dbReference type="EMBL" id="KAE9153272.1"/>
    </source>
</evidence>
<dbReference type="EMBL" id="QXGE01000081">
    <property type="protein sequence ID" value="KAE9325780.1"/>
    <property type="molecule type" value="Genomic_DNA"/>
</dbReference>
<accession>A0A6A4A6B7</accession>
<dbReference type="AlphaFoldDB" id="A0A6A4A6B7"/>
<sequence>MCRKKGMRLTSATVCALPANSTAVCQPLDVGVMGPPTRTGAYRLSQRQSSCQSKALDFD</sequence>
<organism evidence="8 14">
    <name type="scientific">Phytophthora fragariae</name>
    <dbReference type="NCBI Taxonomy" id="53985"/>
    <lineage>
        <taxon>Eukaryota</taxon>
        <taxon>Sar</taxon>
        <taxon>Stramenopiles</taxon>
        <taxon>Oomycota</taxon>
        <taxon>Peronosporomycetes</taxon>
        <taxon>Peronosporales</taxon>
        <taxon>Peronosporaceae</taxon>
        <taxon>Phytophthora</taxon>
    </lineage>
</organism>
<evidence type="ECO:0000313" key="9">
    <source>
        <dbReference type="EMBL" id="KAE9325780.1"/>
    </source>
</evidence>
<dbReference type="EMBL" id="QXFX01000079">
    <property type="protein sequence ID" value="KAE9133603.1"/>
    <property type="molecule type" value="Genomic_DNA"/>
</dbReference>
<evidence type="ECO:0000313" key="15">
    <source>
        <dbReference type="Proteomes" id="UP000440732"/>
    </source>
</evidence>
<dbReference type="EMBL" id="QXGA01000075">
    <property type="protein sequence ID" value="KAE9153272.1"/>
    <property type="molecule type" value="Genomic_DNA"/>
</dbReference>
<dbReference type="Proteomes" id="UP000476176">
    <property type="component" value="Unassembled WGS sequence"/>
</dbReference>
<dbReference type="EMBL" id="QXFY01000291">
    <property type="protein sequence ID" value="KAE9349041.1"/>
    <property type="molecule type" value="Genomic_DNA"/>
</dbReference>
<dbReference type="Proteomes" id="UP000437068">
    <property type="component" value="Unassembled WGS sequence"/>
</dbReference>
<evidence type="ECO:0000313" key="20">
    <source>
        <dbReference type="Proteomes" id="UP000488956"/>
    </source>
</evidence>
<evidence type="ECO:0000313" key="3">
    <source>
        <dbReference type="EMBL" id="KAE9133603.1"/>
    </source>
</evidence>
<evidence type="ECO:0000313" key="10">
    <source>
        <dbReference type="EMBL" id="KAE9349041.1"/>
    </source>
</evidence>
<keyword evidence="12" id="KW-1185">Reference proteome</keyword>
<evidence type="ECO:0000313" key="18">
    <source>
        <dbReference type="Proteomes" id="UP000476176"/>
    </source>
</evidence>
<dbReference type="EMBL" id="QXGC01000284">
    <property type="protein sequence ID" value="KAE9241880.1"/>
    <property type="molecule type" value="Genomic_DNA"/>
</dbReference>
<dbReference type="EMBL" id="QXGD01000104">
    <property type="protein sequence ID" value="KAE9252851.1"/>
    <property type="molecule type" value="Genomic_DNA"/>
</dbReference>
<evidence type="ECO:0000313" key="16">
    <source>
        <dbReference type="Proteomes" id="UP000441208"/>
    </source>
</evidence>
<dbReference type="Proteomes" id="UP000433483">
    <property type="component" value="Unassembled WGS sequence"/>
</dbReference>
<comment type="caution">
    <text evidence="8">The sequence shown here is derived from an EMBL/GenBank/DDBJ whole genome shotgun (WGS) entry which is preliminary data.</text>
</comment>
<evidence type="ECO:0000313" key="17">
    <source>
        <dbReference type="Proteomes" id="UP000460718"/>
    </source>
</evidence>
<dbReference type="Proteomes" id="UP000440732">
    <property type="component" value="Unassembled WGS sequence"/>
</dbReference>